<dbReference type="AlphaFoldDB" id="A0A9P4PLE1"/>
<name>A0A9P4PLE1_9PLEO</name>
<evidence type="ECO:0000313" key="2">
    <source>
        <dbReference type="Proteomes" id="UP000799764"/>
    </source>
</evidence>
<reference evidence="1" key="1">
    <citation type="journal article" date="2020" name="Stud. Mycol.">
        <title>101 Dothideomycetes genomes: a test case for predicting lifestyles and emergence of pathogens.</title>
        <authorList>
            <person name="Haridas S."/>
            <person name="Albert R."/>
            <person name="Binder M."/>
            <person name="Bloem J."/>
            <person name="Labutti K."/>
            <person name="Salamov A."/>
            <person name="Andreopoulos B."/>
            <person name="Baker S."/>
            <person name="Barry K."/>
            <person name="Bills G."/>
            <person name="Bluhm B."/>
            <person name="Cannon C."/>
            <person name="Castanera R."/>
            <person name="Culley D."/>
            <person name="Daum C."/>
            <person name="Ezra D."/>
            <person name="Gonzalez J."/>
            <person name="Henrissat B."/>
            <person name="Kuo A."/>
            <person name="Liang C."/>
            <person name="Lipzen A."/>
            <person name="Lutzoni F."/>
            <person name="Magnuson J."/>
            <person name="Mondo S."/>
            <person name="Nolan M."/>
            <person name="Ohm R."/>
            <person name="Pangilinan J."/>
            <person name="Park H.-J."/>
            <person name="Ramirez L."/>
            <person name="Alfaro M."/>
            <person name="Sun H."/>
            <person name="Tritt A."/>
            <person name="Yoshinaga Y."/>
            <person name="Zwiers L.-H."/>
            <person name="Turgeon B."/>
            <person name="Goodwin S."/>
            <person name="Spatafora J."/>
            <person name="Crous P."/>
            <person name="Grigoriev I."/>
        </authorList>
    </citation>
    <scope>NUCLEOTIDE SEQUENCE</scope>
    <source>
        <strain evidence="1">CBS 690.94</strain>
    </source>
</reference>
<organism evidence="1 2">
    <name type="scientific">Karstenula rhodostoma CBS 690.94</name>
    <dbReference type="NCBI Taxonomy" id="1392251"/>
    <lineage>
        <taxon>Eukaryota</taxon>
        <taxon>Fungi</taxon>
        <taxon>Dikarya</taxon>
        <taxon>Ascomycota</taxon>
        <taxon>Pezizomycotina</taxon>
        <taxon>Dothideomycetes</taxon>
        <taxon>Pleosporomycetidae</taxon>
        <taxon>Pleosporales</taxon>
        <taxon>Massarineae</taxon>
        <taxon>Didymosphaeriaceae</taxon>
        <taxon>Karstenula</taxon>
    </lineage>
</organism>
<proteinExistence type="predicted"/>
<comment type="caution">
    <text evidence="1">The sequence shown here is derived from an EMBL/GenBank/DDBJ whole genome shotgun (WGS) entry which is preliminary data.</text>
</comment>
<sequence length="53" mass="6177">MRQNYLVIDVRPYADRDADKIDGWNGTEWNERLWTTAAIDGGVYRCNLVRDSS</sequence>
<dbReference type="Proteomes" id="UP000799764">
    <property type="component" value="Unassembled WGS sequence"/>
</dbReference>
<dbReference type="EMBL" id="MU001500">
    <property type="protein sequence ID" value="KAF2445049.1"/>
    <property type="molecule type" value="Genomic_DNA"/>
</dbReference>
<accession>A0A9P4PLE1</accession>
<protein>
    <submittedName>
        <fullName evidence="1">Uncharacterized protein</fullName>
    </submittedName>
</protein>
<evidence type="ECO:0000313" key="1">
    <source>
        <dbReference type="EMBL" id="KAF2445049.1"/>
    </source>
</evidence>
<keyword evidence="2" id="KW-1185">Reference proteome</keyword>
<gene>
    <name evidence="1" type="ORF">P171DRAFT_431815</name>
</gene>